<keyword evidence="2" id="KW-1185">Reference proteome</keyword>
<dbReference type="AntiFam" id="ANF00169">
    <property type="entry name" value="Shadow ORF (opposite dgdR)"/>
</dbReference>
<accession>A0A9P7C0P4</accession>
<proteinExistence type="predicted"/>
<evidence type="ECO:0000313" key="2">
    <source>
        <dbReference type="Proteomes" id="UP000740926"/>
    </source>
</evidence>
<gene>
    <name evidence="1" type="ORF">G6F50_016777</name>
</gene>
<dbReference type="EMBL" id="JAANIU010011078">
    <property type="protein sequence ID" value="KAG1531295.1"/>
    <property type="molecule type" value="Genomic_DNA"/>
</dbReference>
<name>A0A9P7C0P4_9FUNG</name>
<sequence>MLGKRIGQVIGPLHHALRLFDFLNQAVHLRGGAQPPAHPLEQRHAHALLGLGQHPADGRLRNVQQAGRAADRPGHDDGPQHFRLPVIQFIQGVRSMPICYTLCRVLGNYCPIPGSGSLLRGGARPPNL</sequence>
<protein>
    <submittedName>
        <fullName evidence="1">Uncharacterized protein</fullName>
    </submittedName>
</protein>
<dbReference type="AlphaFoldDB" id="A0A9P7C0P4"/>
<dbReference type="Proteomes" id="UP000740926">
    <property type="component" value="Unassembled WGS sequence"/>
</dbReference>
<reference evidence="1 2" key="1">
    <citation type="journal article" date="2020" name="Microb. Genom.">
        <title>Genetic diversity of clinical and environmental Mucorales isolates obtained from an investigation of mucormycosis cases among solid organ transplant recipients.</title>
        <authorList>
            <person name="Nguyen M.H."/>
            <person name="Kaul D."/>
            <person name="Muto C."/>
            <person name="Cheng S.J."/>
            <person name="Richter R.A."/>
            <person name="Bruno V.M."/>
            <person name="Liu G."/>
            <person name="Beyhan S."/>
            <person name="Sundermann A.J."/>
            <person name="Mounaud S."/>
            <person name="Pasculle A.W."/>
            <person name="Nierman W.C."/>
            <person name="Driscoll E."/>
            <person name="Cumbie R."/>
            <person name="Clancy C.J."/>
            <person name="Dupont C.L."/>
        </authorList>
    </citation>
    <scope>NUCLEOTIDE SEQUENCE [LARGE SCALE GENOMIC DNA]</scope>
    <source>
        <strain evidence="1 2">GL24</strain>
    </source>
</reference>
<organism evidence="1 2">
    <name type="scientific">Rhizopus delemar</name>
    <dbReference type="NCBI Taxonomy" id="936053"/>
    <lineage>
        <taxon>Eukaryota</taxon>
        <taxon>Fungi</taxon>
        <taxon>Fungi incertae sedis</taxon>
        <taxon>Mucoromycota</taxon>
        <taxon>Mucoromycotina</taxon>
        <taxon>Mucoromycetes</taxon>
        <taxon>Mucorales</taxon>
        <taxon>Mucorineae</taxon>
        <taxon>Rhizopodaceae</taxon>
        <taxon>Rhizopus</taxon>
    </lineage>
</organism>
<evidence type="ECO:0000313" key="1">
    <source>
        <dbReference type="EMBL" id="KAG1531295.1"/>
    </source>
</evidence>
<comment type="caution">
    <text evidence="1">The sequence shown here is derived from an EMBL/GenBank/DDBJ whole genome shotgun (WGS) entry which is preliminary data.</text>
</comment>